<dbReference type="RefSeq" id="WP_191789996.1">
    <property type="nucleotide sequence ID" value="NZ_JACSQE010000004.1"/>
</dbReference>
<dbReference type="Proteomes" id="UP000633601">
    <property type="component" value="Unassembled WGS sequence"/>
</dbReference>
<proteinExistence type="predicted"/>
<evidence type="ECO:0000256" key="1">
    <source>
        <dbReference type="SAM" id="Phobius"/>
    </source>
</evidence>
<evidence type="ECO:0000313" key="2">
    <source>
        <dbReference type="EMBL" id="MBD7998303.1"/>
    </source>
</evidence>
<dbReference type="EMBL" id="JACSQE010000004">
    <property type="protein sequence ID" value="MBD7998303.1"/>
    <property type="molecule type" value="Genomic_DNA"/>
</dbReference>
<comment type="caution">
    <text evidence="2">The sequence shown here is derived from an EMBL/GenBank/DDBJ whole genome shotgun (WGS) entry which is preliminary data.</text>
</comment>
<organism evidence="2 3">
    <name type="scientific">Oerskovia gallyi</name>
    <dbReference type="NCBI Taxonomy" id="2762226"/>
    <lineage>
        <taxon>Bacteria</taxon>
        <taxon>Bacillati</taxon>
        <taxon>Actinomycetota</taxon>
        <taxon>Actinomycetes</taxon>
        <taxon>Micrococcales</taxon>
        <taxon>Cellulomonadaceae</taxon>
        <taxon>Oerskovia</taxon>
    </lineage>
</organism>
<sequence length="207" mass="21423">MRPEPPPLLRPERRGRFGMDRVGSVATAVVLLALVALWLVPTAVDEGTPPTETEIAAGRVVTVSDGASTATVRFPAGWSTTADIASGDASESTFEGASLTVDRRGVEVQIEVVSGVENPNVFFTRRARLAELSTGTTLYDAQIVSDGDPAEVSGVFRSSGPEAATLTVKVTAQHAQGGVSILAYGTASDLQAQAEAVADLVKAVTIS</sequence>
<keyword evidence="1" id="KW-0472">Membrane</keyword>
<name>A0ABR8V0I9_9CELL</name>
<gene>
    <name evidence="2" type="ORF">H9640_07055</name>
</gene>
<reference evidence="2 3" key="1">
    <citation type="submission" date="2020-08" db="EMBL/GenBank/DDBJ databases">
        <title>A Genomic Blueprint of the Chicken Gut Microbiome.</title>
        <authorList>
            <person name="Gilroy R."/>
            <person name="Ravi A."/>
            <person name="Getino M."/>
            <person name="Pursley I."/>
            <person name="Horton D.L."/>
            <person name="Alikhan N.-F."/>
            <person name="Baker D."/>
            <person name="Gharbi K."/>
            <person name="Hall N."/>
            <person name="Watson M."/>
            <person name="Adriaenssens E.M."/>
            <person name="Foster-Nyarko E."/>
            <person name="Jarju S."/>
            <person name="Secka A."/>
            <person name="Antonio M."/>
            <person name="Oren A."/>
            <person name="Chaudhuri R."/>
            <person name="La Ragione R.M."/>
            <person name="Hildebrand F."/>
            <person name="Pallen M.J."/>
        </authorList>
    </citation>
    <scope>NUCLEOTIDE SEQUENCE [LARGE SCALE GENOMIC DNA]</scope>
    <source>
        <strain evidence="2 3">Sa2CUA8</strain>
    </source>
</reference>
<keyword evidence="3" id="KW-1185">Reference proteome</keyword>
<feature type="transmembrane region" description="Helical" evidence="1">
    <location>
        <begin position="21"/>
        <end position="40"/>
    </location>
</feature>
<keyword evidence="1" id="KW-0812">Transmembrane</keyword>
<protein>
    <submittedName>
        <fullName evidence="2">Uncharacterized protein</fullName>
    </submittedName>
</protein>
<accession>A0ABR8V0I9</accession>
<evidence type="ECO:0000313" key="3">
    <source>
        <dbReference type="Proteomes" id="UP000633601"/>
    </source>
</evidence>
<keyword evidence="1" id="KW-1133">Transmembrane helix</keyword>